<dbReference type="PANTHER" id="PTHR37323">
    <property type="entry name" value="GCN5-RELATED N-ACETYLTRANSFERASE"/>
    <property type="match status" value="1"/>
</dbReference>
<comment type="pathway">
    <text evidence="1">Lipid metabolism.</text>
</comment>
<dbReference type="SUPFAM" id="SSF55729">
    <property type="entry name" value="Acyl-CoA N-acyltransferases (Nat)"/>
    <property type="match status" value="1"/>
</dbReference>
<evidence type="ECO:0000256" key="1">
    <source>
        <dbReference type="ARBA" id="ARBA00005189"/>
    </source>
</evidence>
<evidence type="ECO:0000256" key="9">
    <source>
        <dbReference type="ARBA" id="ARBA00045724"/>
    </source>
</evidence>
<evidence type="ECO:0000313" key="11">
    <source>
        <dbReference type="EMBL" id="MEJ5977676.1"/>
    </source>
</evidence>
<dbReference type="Pfam" id="PF13444">
    <property type="entry name" value="Acetyltransf_5"/>
    <property type="match status" value="1"/>
</dbReference>
<name>A0ABU8RYB9_9SPHN</name>
<dbReference type="Proteomes" id="UP001361239">
    <property type="component" value="Unassembled WGS sequence"/>
</dbReference>
<gene>
    <name evidence="11" type="ORF">WG901_13595</name>
</gene>
<evidence type="ECO:0000256" key="2">
    <source>
        <dbReference type="ARBA" id="ARBA00022516"/>
    </source>
</evidence>
<protein>
    <recommendedName>
        <fullName evidence="8">L-ornithine N(alpha)-acyltransferase</fullName>
        <ecNumber evidence="7">2.3.2.30</ecNumber>
    </recommendedName>
</protein>
<proteinExistence type="inferred from homology"/>
<dbReference type="EMBL" id="JBBHJZ010000002">
    <property type="protein sequence ID" value="MEJ5977676.1"/>
    <property type="molecule type" value="Genomic_DNA"/>
</dbReference>
<comment type="similarity">
    <text evidence="6">Belongs to the acetyltransferase family. OlsB subfamily.</text>
</comment>
<keyword evidence="4" id="KW-0443">Lipid metabolism</keyword>
<evidence type="ECO:0000256" key="5">
    <source>
        <dbReference type="ARBA" id="ARBA00023315"/>
    </source>
</evidence>
<sequence>MQQSLQSIVGQRRLSLRLVQDERELNAVQRLRWRVFYAEMGADAAAEAASQRPEHLDADVYDPLCDHLLVIDEDAPAGEQVVGTYRLLRESVAKRSFGFYSAGEFDLAPLARIGGSGELLELERSCVLPPYRTSGTISLLWRGIADYIARHEIALMFGCASFAGTDVDAHAAALSYLHHKHLAPAECRPSVLPGKGVAMDRLSPGSYDERRALIELPPLVKGYMRVGAKFGEGAYVDQAFNTIDVCVVMPVEAIAERYAARFSAAA</sequence>
<dbReference type="Gene3D" id="3.40.630.30">
    <property type="match status" value="1"/>
</dbReference>
<comment type="catalytic activity">
    <reaction evidence="10">
        <text>a (3R)-hydroxyacyl-[ACP] + L-ornithine = a lyso-ornithine lipid + holo-[ACP] + H(+)</text>
        <dbReference type="Rhea" id="RHEA:20633"/>
        <dbReference type="Rhea" id="RHEA-COMP:9685"/>
        <dbReference type="Rhea" id="RHEA-COMP:9945"/>
        <dbReference type="ChEBI" id="CHEBI:15378"/>
        <dbReference type="ChEBI" id="CHEBI:46911"/>
        <dbReference type="ChEBI" id="CHEBI:64479"/>
        <dbReference type="ChEBI" id="CHEBI:78827"/>
        <dbReference type="ChEBI" id="CHEBI:138482"/>
        <dbReference type="EC" id="2.3.2.30"/>
    </reaction>
    <physiologicalReaction direction="left-to-right" evidence="10">
        <dbReference type="Rhea" id="RHEA:20634"/>
    </physiologicalReaction>
</comment>
<evidence type="ECO:0000313" key="12">
    <source>
        <dbReference type="Proteomes" id="UP001361239"/>
    </source>
</evidence>
<organism evidence="11 12">
    <name type="scientific">Novosphingobium anseongense</name>
    <dbReference type="NCBI Taxonomy" id="3133436"/>
    <lineage>
        <taxon>Bacteria</taxon>
        <taxon>Pseudomonadati</taxon>
        <taxon>Pseudomonadota</taxon>
        <taxon>Alphaproteobacteria</taxon>
        <taxon>Sphingomonadales</taxon>
        <taxon>Sphingomonadaceae</taxon>
        <taxon>Novosphingobium</taxon>
    </lineage>
</organism>
<evidence type="ECO:0000256" key="3">
    <source>
        <dbReference type="ARBA" id="ARBA00022679"/>
    </source>
</evidence>
<dbReference type="RefSeq" id="WP_339587608.1">
    <property type="nucleotide sequence ID" value="NZ_JBBHJZ010000002.1"/>
</dbReference>
<comment type="caution">
    <text evidence="11">The sequence shown here is derived from an EMBL/GenBank/DDBJ whole genome shotgun (WGS) entry which is preliminary data.</text>
</comment>
<evidence type="ECO:0000256" key="10">
    <source>
        <dbReference type="ARBA" id="ARBA00047785"/>
    </source>
</evidence>
<evidence type="ECO:0000256" key="8">
    <source>
        <dbReference type="ARBA" id="ARBA00039866"/>
    </source>
</evidence>
<dbReference type="PANTHER" id="PTHR37323:SF1">
    <property type="entry name" value="L-ORNITHINE N(ALPHA)-ACYLTRANSFERASE"/>
    <property type="match status" value="1"/>
</dbReference>
<reference evidence="11 12" key="1">
    <citation type="submission" date="2024-03" db="EMBL/GenBank/DDBJ databases">
        <authorList>
            <person name="Jo J.-H."/>
        </authorList>
    </citation>
    <scope>NUCLEOTIDE SEQUENCE [LARGE SCALE GENOMIC DNA]</scope>
    <source>
        <strain evidence="11 12">PS1R-30</strain>
    </source>
</reference>
<comment type="function">
    <text evidence="9">Catalyzes the first step in the biosynthesis of ornithine lipids, which are phosphorus-free membrane lipids. Catalyzes the 3-hydroxyacyl-acyl carrier protein-dependent acylation of ornithine to form lyso-ornithine lipid (LOL).</text>
</comment>
<dbReference type="GO" id="GO:0016746">
    <property type="term" value="F:acyltransferase activity"/>
    <property type="evidence" value="ECO:0007669"/>
    <property type="project" value="UniProtKB-KW"/>
</dbReference>
<dbReference type="EC" id="2.3.2.30" evidence="7"/>
<keyword evidence="5 11" id="KW-0012">Acyltransferase</keyword>
<dbReference type="InterPro" id="IPR052351">
    <property type="entry name" value="Ornithine_N-alpha-AT"/>
</dbReference>
<evidence type="ECO:0000256" key="7">
    <source>
        <dbReference type="ARBA" id="ARBA00039058"/>
    </source>
</evidence>
<keyword evidence="3 11" id="KW-0808">Transferase</keyword>
<accession>A0ABU8RYB9</accession>
<evidence type="ECO:0000256" key="6">
    <source>
        <dbReference type="ARBA" id="ARBA00038095"/>
    </source>
</evidence>
<dbReference type="InterPro" id="IPR016181">
    <property type="entry name" value="Acyl_CoA_acyltransferase"/>
</dbReference>
<keyword evidence="12" id="KW-1185">Reference proteome</keyword>
<evidence type="ECO:0000256" key="4">
    <source>
        <dbReference type="ARBA" id="ARBA00023098"/>
    </source>
</evidence>
<keyword evidence="2" id="KW-0444">Lipid biosynthesis</keyword>